<protein>
    <submittedName>
        <fullName evidence="2">Uncharacterized protein</fullName>
    </submittedName>
</protein>
<feature type="transmembrane region" description="Helical" evidence="1">
    <location>
        <begin position="195"/>
        <end position="213"/>
    </location>
</feature>
<accession>A0AAE9ABH4</accession>
<sequence>MDLLILLIDDFIFRFLKFEEKVWQDIVQFIILAIIPITIMVYIWWRFKKALKLRREKLKKKRHELKMKLLKTPKLKQSRIKRKDTFENAPSSVKERPIRDGIIYTFKNNPELENLYLEYRKKGITEDMGDTATSRYKYYDSIELPAVYQDIEYYDDKPFIEVKKLENDPVFVDECYQSIQSILVVFASKLHSTRIFMRSLILLSVVLLITGRVKAANEFEMAFEAQPDCDAAEGAKGGKTGTKVWAGNSKYRIVEAYIYWTNSNGKILGMAACNVPASSNCVKNHASPKGAARQYLAIAVTLVKTSFEDQNIHYQYFDELFGLSKLSHPSIHDGKSQPLHNLNNFIYVKSASYNNKAGPLQFTAKSCRSDRAKSLISGHGYFITEFGLGGVWENLYYLPDRIGQYITTPN</sequence>
<organism evidence="2 3">
    <name type="scientific">Caenorhabditis briggsae</name>
    <dbReference type="NCBI Taxonomy" id="6238"/>
    <lineage>
        <taxon>Eukaryota</taxon>
        <taxon>Metazoa</taxon>
        <taxon>Ecdysozoa</taxon>
        <taxon>Nematoda</taxon>
        <taxon>Chromadorea</taxon>
        <taxon>Rhabditida</taxon>
        <taxon>Rhabditina</taxon>
        <taxon>Rhabditomorpha</taxon>
        <taxon>Rhabditoidea</taxon>
        <taxon>Rhabditidae</taxon>
        <taxon>Peloderinae</taxon>
        <taxon>Caenorhabditis</taxon>
    </lineage>
</organism>
<feature type="transmembrane region" description="Helical" evidence="1">
    <location>
        <begin position="26"/>
        <end position="45"/>
    </location>
</feature>
<keyword evidence="1" id="KW-0472">Membrane</keyword>
<dbReference type="Proteomes" id="UP000827892">
    <property type="component" value="Chromosome IV"/>
</dbReference>
<keyword evidence="1" id="KW-0812">Transmembrane</keyword>
<name>A0AAE9ABH4_CAEBR</name>
<evidence type="ECO:0000313" key="2">
    <source>
        <dbReference type="EMBL" id="ULT96213.1"/>
    </source>
</evidence>
<dbReference type="AlphaFoldDB" id="A0AAE9ABH4"/>
<reference evidence="2 3" key="1">
    <citation type="submission" date="2022-05" db="EMBL/GenBank/DDBJ databases">
        <title>Chromosome-level reference genomes for two strains of Caenorhabditis briggsae: an improved platform for comparative genomics.</title>
        <authorList>
            <person name="Stevens L."/>
            <person name="Andersen E.C."/>
        </authorList>
    </citation>
    <scope>NUCLEOTIDE SEQUENCE [LARGE SCALE GENOMIC DNA]</scope>
    <source>
        <strain evidence="2">QX1410_ONT</strain>
        <tissue evidence="2">Whole-organism</tissue>
    </source>
</reference>
<proteinExistence type="predicted"/>
<evidence type="ECO:0000256" key="1">
    <source>
        <dbReference type="SAM" id="Phobius"/>
    </source>
</evidence>
<evidence type="ECO:0000313" key="3">
    <source>
        <dbReference type="Proteomes" id="UP000827892"/>
    </source>
</evidence>
<gene>
    <name evidence="2" type="ORF">L3Y34_004675</name>
</gene>
<dbReference type="EMBL" id="CP090894">
    <property type="protein sequence ID" value="ULT96213.1"/>
    <property type="molecule type" value="Genomic_DNA"/>
</dbReference>
<keyword evidence="1" id="KW-1133">Transmembrane helix</keyword>